<keyword evidence="1" id="KW-0479">Metal-binding</keyword>
<dbReference type="Gene3D" id="2.30.130.40">
    <property type="entry name" value="LON domain-like"/>
    <property type="match status" value="1"/>
</dbReference>
<dbReference type="Proteomes" id="UP000648187">
    <property type="component" value="Unassembled WGS sequence"/>
</dbReference>
<keyword evidence="6" id="KW-1185">Reference proteome</keyword>
<dbReference type="Gene3D" id="2.170.150.20">
    <property type="entry name" value="Peptide methionine sulfoxide reductase"/>
    <property type="match status" value="1"/>
</dbReference>
<dbReference type="EMBL" id="JACKWZ010000070">
    <property type="protein sequence ID" value="KAF9417504.1"/>
    <property type="molecule type" value="Genomic_DNA"/>
</dbReference>
<comment type="caution">
    <text evidence="5">The sequence shown here is derived from an EMBL/GenBank/DDBJ whole genome shotgun (WGS) entry which is preliminary data.</text>
</comment>
<dbReference type="InterPro" id="IPR015947">
    <property type="entry name" value="PUA-like_sf"/>
</dbReference>
<proteinExistence type="predicted"/>
<reference evidence="5" key="1">
    <citation type="submission" date="2020-08" db="EMBL/GenBank/DDBJ databases">
        <title>Spodoptera exigua strain:BAW_Kor-Di-RS1 Genome sequencing and assembly.</title>
        <authorList>
            <person name="Kim J."/>
            <person name="Nam H.Y."/>
            <person name="Kwon M."/>
            <person name="Choi J.H."/>
            <person name="Cho S.R."/>
            <person name="Kim G.-H."/>
        </authorList>
    </citation>
    <scope>NUCLEOTIDE SEQUENCE</scope>
    <source>
        <strain evidence="5">BAW_Kor-Di-RS1</strain>
        <tissue evidence="5">Whole-body</tissue>
    </source>
</reference>
<dbReference type="CDD" id="cd15777">
    <property type="entry name" value="CRBN_C_like"/>
    <property type="match status" value="1"/>
</dbReference>
<evidence type="ECO:0000256" key="1">
    <source>
        <dbReference type="ARBA" id="ARBA00022723"/>
    </source>
</evidence>
<dbReference type="InterPro" id="IPR046336">
    <property type="entry name" value="Lon_prtase_N_sf"/>
</dbReference>
<feature type="region of interest" description="Disordered" evidence="3">
    <location>
        <begin position="69"/>
        <end position="104"/>
    </location>
</feature>
<dbReference type="AlphaFoldDB" id="A0A835GKL7"/>
<feature type="compositionally biased region" description="Basic and acidic residues" evidence="3">
    <location>
        <begin position="163"/>
        <end position="173"/>
    </location>
</feature>
<dbReference type="GO" id="GO:0046872">
    <property type="term" value="F:metal ion binding"/>
    <property type="evidence" value="ECO:0007669"/>
    <property type="project" value="UniProtKB-KW"/>
</dbReference>
<dbReference type="PROSITE" id="PS51788">
    <property type="entry name" value="CULT"/>
    <property type="match status" value="1"/>
</dbReference>
<dbReference type="SUPFAM" id="SSF88697">
    <property type="entry name" value="PUA domain-like"/>
    <property type="match status" value="1"/>
</dbReference>
<feature type="domain" description="CULT" evidence="4">
    <location>
        <begin position="363"/>
        <end position="470"/>
    </location>
</feature>
<dbReference type="Pfam" id="PF03226">
    <property type="entry name" value="Yippee-Mis18"/>
    <property type="match status" value="1"/>
</dbReference>
<evidence type="ECO:0000256" key="3">
    <source>
        <dbReference type="SAM" id="MobiDB-lite"/>
    </source>
</evidence>
<evidence type="ECO:0000313" key="5">
    <source>
        <dbReference type="EMBL" id="KAF9417504.1"/>
    </source>
</evidence>
<protein>
    <recommendedName>
        <fullName evidence="4">CULT domain-containing protein</fullName>
    </recommendedName>
</protein>
<dbReference type="InterPro" id="IPR004910">
    <property type="entry name" value="Yippee/Mis18/Cereblon"/>
</dbReference>
<evidence type="ECO:0000256" key="2">
    <source>
        <dbReference type="ARBA" id="ARBA00022833"/>
    </source>
</evidence>
<feature type="region of interest" description="Disordered" evidence="3">
    <location>
        <begin position="137"/>
        <end position="173"/>
    </location>
</feature>
<evidence type="ECO:0000313" key="6">
    <source>
        <dbReference type="Proteomes" id="UP000648187"/>
    </source>
</evidence>
<organism evidence="5 6">
    <name type="scientific">Spodoptera exigua</name>
    <name type="common">Beet armyworm</name>
    <name type="synonym">Noctua fulgens</name>
    <dbReference type="NCBI Taxonomy" id="7107"/>
    <lineage>
        <taxon>Eukaryota</taxon>
        <taxon>Metazoa</taxon>
        <taxon>Ecdysozoa</taxon>
        <taxon>Arthropoda</taxon>
        <taxon>Hexapoda</taxon>
        <taxon>Insecta</taxon>
        <taxon>Pterygota</taxon>
        <taxon>Neoptera</taxon>
        <taxon>Endopterygota</taxon>
        <taxon>Lepidoptera</taxon>
        <taxon>Glossata</taxon>
        <taxon>Ditrysia</taxon>
        <taxon>Noctuoidea</taxon>
        <taxon>Noctuidae</taxon>
        <taxon>Amphipyrinae</taxon>
        <taxon>Spodoptera</taxon>
    </lineage>
</organism>
<feature type="non-terminal residue" evidence="5">
    <location>
        <position position="478"/>
    </location>
</feature>
<dbReference type="Gene3D" id="1.20.58.1480">
    <property type="match status" value="1"/>
</dbReference>
<evidence type="ECO:0000259" key="4">
    <source>
        <dbReference type="PROSITE" id="PS51788"/>
    </source>
</evidence>
<dbReference type="FunFam" id="2.170.150.20:FF:000007">
    <property type="entry name" value="Protein cereblon"/>
    <property type="match status" value="1"/>
</dbReference>
<name>A0A835GKL7_SPOEX</name>
<gene>
    <name evidence="5" type="ORF">HW555_005427</name>
</gene>
<accession>A0A835GKL7</accession>
<keyword evidence="2" id="KW-0862">Zinc</keyword>
<sequence length="478" mass="52492">RHRHLREVCLSAAINPVVAISSYLCIHIHSKKEAWKSGVVPATEARCMVVLAVLVSVTVSACAEASAARPKSSAGGDSCSAPAATARPPRAPAPSPSAPESFPHSLPSPKLLILCNFKSDGSDITFEDEQIAIRDAEHDDGSTDGSGIVHLGHEANDELDNEEGNRSEADSEEEHFYDISIAASHSTVPMLLPRPHDAALLVQAIQRDKLFGLLCPDEVGVMLSGYGVLCEVMMAGIDETQDQPTSVTFKARAIHRFRLLKVPKTAIPLSAAAVQRRLRALDAAATPWPLFVYEIFDYESMRHAIHEYFRTIMLEDKLPEDAVSLSFWVASNLALSAADRLALFAVDDALLRLHMEVHFIRRKSVLCCSSCMAQIARKEHIFPMSSEGVHSNYTNLGGYMHDILTVSEACNVETNGAPSAEYSWFPGYTWTVALCANCMVHVGWRFEALKRSLRPAQFYGLCRNYVQPYDIDEARGEP</sequence>
<dbReference type="InterPro" id="IPR034750">
    <property type="entry name" value="CULT"/>
</dbReference>